<evidence type="ECO:0000313" key="1">
    <source>
        <dbReference type="EMBL" id="GAF99819.1"/>
    </source>
</evidence>
<dbReference type="EMBL" id="BARS01026251">
    <property type="protein sequence ID" value="GAF99819.1"/>
    <property type="molecule type" value="Genomic_DNA"/>
</dbReference>
<reference evidence="1" key="1">
    <citation type="journal article" date="2014" name="Front. Microbiol.">
        <title>High frequency of phylogenetically diverse reductive dehalogenase-homologous genes in deep subseafloor sedimentary metagenomes.</title>
        <authorList>
            <person name="Kawai M."/>
            <person name="Futagami T."/>
            <person name="Toyoda A."/>
            <person name="Takaki Y."/>
            <person name="Nishi S."/>
            <person name="Hori S."/>
            <person name="Arai W."/>
            <person name="Tsubouchi T."/>
            <person name="Morono Y."/>
            <person name="Uchiyama I."/>
            <person name="Ito T."/>
            <person name="Fujiyama A."/>
            <person name="Inagaki F."/>
            <person name="Takami H."/>
        </authorList>
    </citation>
    <scope>NUCLEOTIDE SEQUENCE</scope>
    <source>
        <strain evidence="1">Expedition CK06-06</strain>
    </source>
</reference>
<gene>
    <name evidence="1" type="ORF">S01H1_41391</name>
</gene>
<dbReference type="AlphaFoldDB" id="X0U2P5"/>
<name>X0U2P5_9ZZZZ</name>
<protein>
    <submittedName>
        <fullName evidence="1">Uncharacterized protein</fullName>
    </submittedName>
</protein>
<comment type="caution">
    <text evidence="1">The sequence shown here is derived from an EMBL/GenBank/DDBJ whole genome shotgun (WGS) entry which is preliminary data.</text>
</comment>
<accession>X0U2P5</accession>
<proteinExistence type="predicted"/>
<organism evidence="1">
    <name type="scientific">marine sediment metagenome</name>
    <dbReference type="NCBI Taxonomy" id="412755"/>
    <lineage>
        <taxon>unclassified sequences</taxon>
        <taxon>metagenomes</taxon>
        <taxon>ecological metagenomes</taxon>
    </lineage>
</organism>
<feature type="non-terminal residue" evidence="1">
    <location>
        <position position="1"/>
    </location>
</feature>
<feature type="non-terminal residue" evidence="1">
    <location>
        <position position="266"/>
    </location>
</feature>
<sequence>LFLGTVGLAKTDVFDNMWIGGDVTVEGTVTFGDLDIVGNFTVDATTILFDASTSIYSYSPNMRFGLDGDDWMNFATAVDSGNLTITHDGSPSVTWTATGGFTFAGGITSIGTIAAGTWQGTAVAVGYGGTGSANATDARSALGLIIGTNVQAWDADLDTWATLTPTANAQTLVESTNFASMAQDLSLEIGVDTQAYDADLDTFATLTPTANAQTLLESTNFASMAQDLSLEIGVDTQAYDADLDYLSGFTLTADVKTILNAANNAA</sequence>